<sequence>MAPKTSGTIRQGLGRVRALAAKHVDEYKEFMNDHPRPWGEATIVDLTAIKVLLEKDNQNLDQLWEKWEKFIDSIVDDNVSKEEEQLFNEWSDKQEYIDVKDDLERYISKAKSIIINESTPVDRFSVASTQRKSLSEDLRSTAEKNAKIDTDAESDKSSSIFTLNPRRSIAKPKKPVENLNPRRSIAKPKKPVENLMITPIPQLGIPKFDGDYLKWNAFWQIFDIAVHKQNYPKVSKLISLRSFLGGRALEEVESFSICDENYDTVVKTLKDRFGNPQFLVREFDLKMNALRPADPSAKSLRSTVVAVTNLCREMKNFGLDIDSYALKNQIINKLPPKEKSELQLLLFEEPMTSTDRILQKMKKMEIKAELISSNTSVPTSSTPHSIAHHRQPATVSQPWKRDNSFPSCKFCNGRHKSSRCLQYPTPEDKVKQLKIKKCCINCMADDHSTYNCPKKDLKCFKCNSPHFAYLCSKSIAGTPSKAMLSFNKGQRSMLAKEAVVSHPTNGNETTITVFFDSGSQRSYVTKKLIKKLDLPIVNTETLEVTGFGGKVSCYDSDLDHMKLRKDDAWHKIYANSTKEIVDRIPIIERKHNDTFKKVYATPDILIGMDYYCEYINDSRKMNDNIHCFNSKLGEIICGSIPLEENKTISSIVIDEADDAPDECEMFWKLEAMGITDRSLTTGEDEAALKRLEESLKFEGNRYYISWPFKAAHPPLPSNAGILVDDPTHCNRKEHPACFNIDKFQNISNALNLTDIIHNEL</sequence>
<reference evidence="4" key="1">
    <citation type="submission" date="2022-11" db="UniProtKB">
        <authorList>
            <consortium name="WormBaseParasite"/>
        </authorList>
    </citation>
    <scope>IDENTIFICATION</scope>
</reference>
<dbReference type="PANTHER" id="PTHR47331">
    <property type="entry name" value="PHD-TYPE DOMAIN-CONTAINING PROTEIN"/>
    <property type="match status" value="1"/>
</dbReference>
<evidence type="ECO:0000313" key="4">
    <source>
        <dbReference type="WBParaSite" id="PDA_v2.g112.t1"/>
    </source>
</evidence>
<dbReference type="Proteomes" id="UP000887578">
    <property type="component" value="Unplaced"/>
</dbReference>
<dbReference type="AlphaFoldDB" id="A0A914P0D4"/>
<organism evidence="3 4">
    <name type="scientific">Panagrolaimus davidi</name>
    <dbReference type="NCBI Taxonomy" id="227884"/>
    <lineage>
        <taxon>Eukaryota</taxon>
        <taxon>Metazoa</taxon>
        <taxon>Ecdysozoa</taxon>
        <taxon>Nematoda</taxon>
        <taxon>Chromadorea</taxon>
        <taxon>Rhabditida</taxon>
        <taxon>Tylenchina</taxon>
        <taxon>Panagrolaimomorpha</taxon>
        <taxon>Panagrolaimoidea</taxon>
        <taxon>Panagrolaimidae</taxon>
        <taxon>Panagrolaimus</taxon>
    </lineage>
</organism>
<feature type="domain" description="DUF1758" evidence="2">
    <location>
        <begin position="499"/>
        <end position="617"/>
    </location>
</feature>
<dbReference type="PANTHER" id="PTHR47331:SF5">
    <property type="entry name" value="RIBONUCLEASE H"/>
    <property type="match status" value="1"/>
</dbReference>
<evidence type="ECO:0000313" key="3">
    <source>
        <dbReference type="Proteomes" id="UP000887578"/>
    </source>
</evidence>
<evidence type="ECO:0000259" key="2">
    <source>
        <dbReference type="Pfam" id="PF05585"/>
    </source>
</evidence>
<dbReference type="InterPro" id="IPR021109">
    <property type="entry name" value="Peptidase_aspartic_dom_sf"/>
</dbReference>
<proteinExistence type="predicted"/>
<feature type="compositionally biased region" description="Low complexity" evidence="1">
    <location>
        <begin position="375"/>
        <end position="385"/>
    </location>
</feature>
<keyword evidence="3" id="KW-1185">Reference proteome</keyword>
<evidence type="ECO:0000256" key="1">
    <source>
        <dbReference type="SAM" id="MobiDB-lite"/>
    </source>
</evidence>
<dbReference type="Pfam" id="PF03564">
    <property type="entry name" value="DUF1759"/>
    <property type="match status" value="1"/>
</dbReference>
<dbReference type="WBParaSite" id="PDA_v2.g112.t1">
    <property type="protein sequence ID" value="PDA_v2.g112.t1"/>
    <property type="gene ID" value="PDA_v2.g112"/>
</dbReference>
<protein>
    <submittedName>
        <fullName evidence="4">Peptidase aspartic putative domain-containing protein</fullName>
    </submittedName>
</protein>
<name>A0A914P0D4_9BILA</name>
<dbReference type="Gene3D" id="2.40.70.10">
    <property type="entry name" value="Acid Proteases"/>
    <property type="match status" value="1"/>
</dbReference>
<accession>A0A914P0D4</accession>
<dbReference type="Pfam" id="PF05585">
    <property type="entry name" value="DUF1758"/>
    <property type="match status" value="1"/>
</dbReference>
<dbReference type="InterPro" id="IPR005312">
    <property type="entry name" value="DUF1759"/>
</dbReference>
<dbReference type="InterPro" id="IPR008737">
    <property type="entry name" value="DUF1758"/>
</dbReference>
<feature type="region of interest" description="Disordered" evidence="1">
    <location>
        <begin position="375"/>
        <end position="400"/>
    </location>
</feature>